<keyword evidence="7" id="KW-0479">Metal-binding</keyword>
<evidence type="ECO:0000256" key="20">
    <source>
        <dbReference type="ARBA" id="ARBA00034003"/>
    </source>
</evidence>
<dbReference type="InterPro" id="IPR052171">
    <property type="entry name" value="NHEJ_LigD"/>
</dbReference>
<dbReference type="Gene3D" id="2.40.50.140">
    <property type="entry name" value="Nucleic acid-binding proteins"/>
    <property type="match status" value="1"/>
</dbReference>
<dbReference type="GO" id="GO:0006281">
    <property type="term" value="P:DNA repair"/>
    <property type="evidence" value="ECO:0007669"/>
    <property type="project" value="UniProtKB-KW"/>
</dbReference>
<name>A0A3D5J001_9FLAO</name>
<evidence type="ECO:0000256" key="10">
    <source>
        <dbReference type="ARBA" id="ARBA00022801"/>
    </source>
</evidence>
<dbReference type="NCBIfam" id="TIGR02779">
    <property type="entry name" value="NHEJ_ligase_lig"/>
    <property type="match status" value="1"/>
</dbReference>
<dbReference type="Pfam" id="PF21686">
    <property type="entry name" value="LigD_Prim-Pol"/>
    <property type="match status" value="1"/>
</dbReference>
<evidence type="ECO:0000256" key="3">
    <source>
        <dbReference type="ARBA" id="ARBA00022598"/>
    </source>
</evidence>
<keyword evidence="9" id="KW-0227">DNA damage</keyword>
<sequence>MSLDEYQKKRNFSHTPEPTAEENSENLHRFVIQRHQARRLHYDLRLEIGGTLKSWAVPKGPSMNPADKRLAVHTEDHPITYLKFEGEIPKGNYGAGQMDIWDEGQFSSALSDKNLLQQYQNGDLKLQFLGKKLKGEFALVNTKQGKDNHWLLIKKKDEFATDLIYDAEAYAVKTAVAHKKGKAPKVRKLKPEDTVKPMLASTAKEIFNHPDWIYELKWDGYRLMAHVDDGKVRIYSRNGINYNSKFPKLVKDLEQIDHQVILDGEVVIVDKNGLPDFQALQNYHSKTPGTLRFYVFDMLFLNGHSMLELPLKDRKSLIPEVLEGLDHTFYCDHIEGMGMTFYKKAIDSGMEGVIAKKNDSTYAPGYRTESWLKIKAVESEEAIICGYTDSKGAVFGSLILGMYKEGELTYVGNCGSGFSNDQQKELLGKMESLAMESSPFAKKINLKGKTPNWIHPELICEVKFSEWTKAGALRHPVFKGLRNDKTALEVQSEVQIKTPEPPEVSGQATSNSGNLDIDGISVPFTNLGKMYWPKEKIRKYDLIEYYLQVSDTMLPYLLDRPQNLHRHPNGIQQKGFYQKDNESLPDWIHTTTIYSESTNKKIEYMLCQNEANLLYMVNLGCIEINPWHSKIQDLDRPDYGVIDLDPSTHNTFEEVIETAQVVKEVLDLAKIEGYCKTSGSRGLHIYIPFAGTYSYKEGRDFIKLLCYFVQDRLPELTSMERAVKARKGKIYLDYLQNRRGQTIAAPYAVRPRKGATVSTPLKWDEVKSGLKITDFNIFNVPHRLSEEGDLFSSLLSKPIDMEKAIGNLNAE</sequence>
<comment type="caution">
    <text evidence="23">The sequence shown here is derived from an EMBL/GenBank/DDBJ whole genome shotgun (WGS) entry which is preliminary data.</text>
</comment>
<keyword evidence="18" id="KW-0511">Multifunctional enzyme</keyword>
<dbReference type="GO" id="GO:0005524">
    <property type="term" value="F:ATP binding"/>
    <property type="evidence" value="ECO:0007669"/>
    <property type="project" value="UniProtKB-KW"/>
</dbReference>
<dbReference type="NCBIfam" id="TIGR02777">
    <property type="entry name" value="LigD_PE_dom"/>
    <property type="match status" value="1"/>
</dbReference>
<evidence type="ECO:0000256" key="6">
    <source>
        <dbReference type="ARBA" id="ARBA00022722"/>
    </source>
</evidence>
<evidence type="ECO:0000256" key="2">
    <source>
        <dbReference type="ARBA" id="ARBA00012727"/>
    </source>
</evidence>
<keyword evidence="10" id="KW-0378">Hydrolase</keyword>
<dbReference type="GO" id="GO:0003887">
    <property type="term" value="F:DNA-directed DNA polymerase activity"/>
    <property type="evidence" value="ECO:0007669"/>
    <property type="project" value="UniProtKB-KW"/>
</dbReference>
<dbReference type="GO" id="GO:0046872">
    <property type="term" value="F:metal ion binding"/>
    <property type="evidence" value="ECO:0007669"/>
    <property type="project" value="UniProtKB-KW"/>
</dbReference>
<dbReference type="GO" id="GO:0003677">
    <property type="term" value="F:DNA binding"/>
    <property type="evidence" value="ECO:0007669"/>
    <property type="project" value="UniProtKB-KW"/>
</dbReference>
<dbReference type="GO" id="GO:0006310">
    <property type="term" value="P:DNA recombination"/>
    <property type="evidence" value="ECO:0007669"/>
    <property type="project" value="UniProtKB-KW"/>
</dbReference>
<evidence type="ECO:0000256" key="16">
    <source>
        <dbReference type="ARBA" id="ARBA00023204"/>
    </source>
</evidence>
<dbReference type="NCBIfam" id="TIGR02776">
    <property type="entry name" value="NHEJ_ligase_prk"/>
    <property type="match status" value="1"/>
</dbReference>
<dbReference type="SUPFAM" id="SSF56091">
    <property type="entry name" value="DNA ligase/mRNA capping enzyme, catalytic domain"/>
    <property type="match status" value="1"/>
</dbReference>
<keyword evidence="6" id="KW-0540">Nuclease</keyword>
<comment type="cofactor">
    <cofactor evidence="1">
        <name>Mn(2+)</name>
        <dbReference type="ChEBI" id="CHEBI:29035"/>
    </cofactor>
</comment>
<accession>A0A3D5J001</accession>
<evidence type="ECO:0000256" key="12">
    <source>
        <dbReference type="ARBA" id="ARBA00022840"/>
    </source>
</evidence>
<evidence type="ECO:0000256" key="13">
    <source>
        <dbReference type="ARBA" id="ARBA00022932"/>
    </source>
</evidence>
<dbReference type="InterPro" id="IPR014146">
    <property type="entry name" value="LigD_ligase_dom"/>
</dbReference>
<dbReference type="CDD" id="cd04865">
    <property type="entry name" value="LigD_Pol_like_2"/>
    <property type="match status" value="1"/>
</dbReference>
<evidence type="ECO:0000256" key="19">
    <source>
        <dbReference type="ARBA" id="ARBA00029943"/>
    </source>
</evidence>
<evidence type="ECO:0000256" key="18">
    <source>
        <dbReference type="ARBA" id="ARBA00023268"/>
    </source>
</evidence>
<evidence type="ECO:0000256" key="7">
    <source>
        <dbReference type="ARBA" id="ARBA00022723"/>
    </source>
</evidence>
<keyword evidence="17" id="KW-0464">Manganese</keyword>
<dbReference type="GO" id="GO:0003910">
    <property type="term" value="F:DNA ligase (ATP) activity"/>
    <property type="evidence" value="ECO:0007669"/>
    <property type="project" value="UniProtKB-EC"/>
</dbReference>
<dbReference type="PANTHER" id="PTHR42705:SF3">
    <property type="entry name" value="ATP-DEPENDENT DNA LIGASE"/>
    <property type="match status" value="1"/>
</dbReference>
<dbReference type="InterPro" id="IPR014145">
    <property type="entry name" value="LigD_pol_dom"/>
</dbReference>
<keyword evidence="11" id="KW-0269">Exonuclease</keyword>
<evidence type="ECO:0000256" key="5">
    <source>
        <dbReference type="ARBA" id="ARBA00022695"/>
    </source>
</evidence>
<dbReference type="CDD" id="cd07906">
    <property type="entry name" value="Adenylation_DNA_ligase_LigD_LigC"/>
    <property type="match status" value="1"/>
</dbReference>
<evidence type="ECO:0000256" key="9">
    <source>
        <dbReference type="ARBA" id="ARBA00022763"/>
    </source>
</evidence>
<feature type="region of interest" description="Disordered" evidence="21">
    <location>
        <begin position="1"/>
        <end position="25"/>
    </location>
</feature>
<evidence type="ECO:0000259" key="22">
    <source>
        <dbReference type="PROSITE" id="PS50160"/>
    </source>
</evidence>
<organism evidence="23 24">
    <name type="scientific">Zunongwangia profunda</name>
    <dbReference type="NCBI Taxonomy" id="398743"/>
    <lineage>
        <taxon>Bacteria</taxon>
        <taxon>Pseudomonadati</taxon>
        <taxon>Bacteroidota</taxon>
        <taxon>Flavobacteriia</taxon>
        <taxon>Flavobacteriales</taxon>
        <taxon>Flavobacteriaceae</taxon>
        <taxon>Zunongwangia</taxon>
    </lineage>
</organism>
<dbReference type="AlphaFoldDB" id="A0A3D5J001"/>
<dbReference type="RefSeq" id="WP_272956831.1">
    <property type="nucleotide sequence ID" value="NZ_CAJXAW010000016.1"/>
</dbReference>
<evidence type="ECO:0000256" key="4">
    <source>
        <dbReference type="ARBA" id="ARBA00022679"/>
    </source>
</evidence>
<dbReference type="EC" id="6.5.1.1" evidence="2"/>
<keyword evidence="15" id="KW-0233">DNA recombination</keyword>
<evidence type="ECO:0000256" key="11">
    <source>
        <dbReference type="ARBA" id="ARBA00022839"/>
    </source>
</evidence>
<evidence type="ECO:0000256" key="14">
    <source>
        <dbReference type="ARBA" id="ARBA00023125"/>
    </source>
</evidence>
<dbReference type="InterPro" id="IPR012310">
    <property type="entry name" value="DNA_ligase_ATP-dep_cent"/>
</dbReference>
<keyword evidence="3 23" id="KW-0436">Ligase</keyword>
<gene>
    <name evidence="23" type="primary">ligD</name>
    <name evidence="23" type="ORF">DGQ38_09560</name>
</gene>
<keyword evidence="4" id="KW-0808">Transferase</keyword>
<evidence type="ECO:0000256" key="1">
    <source>
        <dbReference type="ARBA" id="ARBA00001936"/>
    </source>
</evidence>
<dbReference type="SUPFAM" id="SSF50249">
    <property type="entry name" value="Nucleic acid-binding proteins"/>
    <property type="match status" value="1"/>
</dbReference>
<evidence type="ECO:0000313" key="24">
    <source>
        <dbReference type="Proteomes" id="UP000264330"/>
    </source>
</evidence>
<dbReference type="InterPro" id="IPR014143">
    <property type="entry name" value="NHEJ_ligase_prk"/>
</dbReference>
<keyword evidence="14" id="KW-0238">DNA-binding</keyword>
<dbReference type="PANTHER" id="PTHR42705">
    <property type="entry name" value="BIFUNCTIONAL NON-HOMOLOGOUS END JOINING PROTEIN LIGD"/>
    <property type="match status" value="1"/>
</dbReference>
<evidence type="ECO:0000313" key="23">
    <source>
        <dbReference type="EMBL" id="HCV81283.1"/>
    </source>
</evidence>
<protein>
    <recommendedName>
        <fullName evidence="2">DNA ligase (ATP)</fullName>
        <ecNumber evidence="2">6.5.1.1</ecNumber>
    </recommendedName>
    <alternativeName>
        <fullName evidence="19">NHEJ DNA polymerase</fullName>
    </alternativeName>
</protein>
<evidence type="ECO:0000256" key="15">
    <source>
        <dbReference type="ARBA" id="ARBA00023172"/>
    </source>
</evidence>
<dbReference type="NCBIfam" id="TIGR02778">
    <property type="entry name" value="ligD_pol"/>
    <property type="match status" value="1"/>
</dbReference>
<dbReference type="InterPro" id="IPR012309">
    <property type="entry name" value="DNA_ligase_ATP-dep_C"/>
</dbReference>
<evidence type="ECO:0000256" key="21">
    <source>
        <dbReference type="SAM" id="MobiDB-lite"/>
    </source>
</evidence>
<reference evidence="23 24" key="1">
    <citation type="journal article" date="2018" name="Nat. Biotechnol.">
        <title>A standardized bacterial taxonomy based on genome phylogeny substantially revises the tree of life.</title>
        <authorList>
            <person name="Parks D.H."/>
            <person name="Chuvochina M."/>
            <person name="Waite D.W."/>
            <person name="Rinke C."/>
            <person name="Skarshewski A."/>
            <person name="Chaumeil P.A."/>
            <person name="Hugenholtz P."/>
        </authorList>
    </citation>
    <scope>NUCLEOTIDE SEQUENCE [LARGE SCALE GENOMIC DNA]</scope>
    <source>
        <strain evidence="23">UBA9359</strain>
    </source>
</reference>
<dbReference type="CDD" id="cd07971">
    <property type="entry name" value="OBF_DNA_ligase_LigD"/>
    <property type="match status" value="1"/>
</dbReference>
<keyword evidence="16" id="KW-0234">DNA repair</keyword>
<dbReference type="GO" id="GO:0004527">
    <property type="term" value="F:exonuclease activity"/>
    <property type="evidence" value="ECO:0007669"/>
    <property type="project" value="UniProtKB-KW"/>
</dbReference>
<dbReference type="InterPro" id="IPR012340">
    <property type="entry name" value="NA-bd_OB-fold"/>
</dbReference>
<comment type="catalytic activity">
    <reaction evidence="20">
        <text>ATP + (deoxyribonucleotide)n-3'-hydroxyl + 5'-phospho-(deoxyribonucleotide)m = (deoxyribonucleotide)n+m + AMP + diphosphate.</text>
        <dbReference type="EC" id="6.5.1.1"/>
    </reaction>
</comment>
<evidence type="ECO:0000256" key="17">
    <source>
        <dbReference type="ARBA" id="ARBA00023211"/>
    </source>
</evidence>
<keyword evidence="5" id="KW-0548">Nucleotidyltransferase</keyword>
<dbReference type="Pfam" id="PF04679">
    <property type="entry name" value="DNA_ligase_A_C"/>
    <property type="match status" value="1"/>
</dbReference>
<dbReference type="Gene3D" id="3.90.920.10">
    <property type="entry name" value="DNA primase, PRIM domain"/>
    <property type="match status" value="1"/>
</dbReference>
<dbReference type="InterPro" id="IPR014144">
    <property type="entry name" value="LigD_PE_domain"/>
</dbReference>
<dbReference type="Proteomes" id="UP000264330">
    <property type="component" value="Unassembled WGS sequence"/>
</dbReference>
<keyword evidence="12" id="KW-0067">ATP-binding</keyword>
<dbReference type="EMBL" id="DPMF01000228">
    <property type="protein sequence ID" value="HCV81283.1"/>
    <property type="molecule type" value="Genomic_DNA"/>
</dbReference>
<dbReference type="Pfam" id="PF01068">
    <property type="entry name" value="DNA_ligase_A_M"/>
    <property type="match status" value="1"/>
</dbReference>
<evidence type="ECO:0000256" key="8">
    <source>
        <dbReference type="ARBA" id="ARBA00022741"/>
    </source>
</evidence>
<dbReference type="PROSITE" id="PS50160">
    <property type="entry name" value="DNA_LIGASE_A3"/>
    <property type="match status" value="1"/>
</dbReference>
<dbReference type="Gene3D" id="3.30.470.30">
    <property type="entry name" value="DNA ligase/mRNA capping enzyme"/>
    <property type="match status" value="1"/>
</dbReference>
<dbReference type="Gene3D" id="3.30.1490.70">
    <property type="match status" value="1"/>
</dbReference>
<keyword evidence="13" id="KW-0239">DNA-directed DNA polymerase</keyword>
<feature type="domain" description="ATP-dependent DNA ligase family profile" evidence="22">
    <location>
        <begin position="293"/>
        <end position="404"/>
    </location>
</feature>
<dbReference type="Pfam" id="PF13298">
    <property type="entry name" value="LigD_N"/>
    <property type="match status" value="1"/>
</dbReference>
<keyword evidence="8" id="KW-0547">Nucleotide-binding</keyword>
<proteinExistence type="predicted"/>